<feature type="region of interest" description="Disordered" evidence="1">
    <location>
        <begin position="66"/>
        <end position="273"/>
    </location>
</feature>
<evidence type="ECO:0000313" key="3">
    <source>
        <dbReference type="EMBL" id="CBZ29999.1"/>
    </source>
</evidence>
<keyword evidence="2" id="KW-0812">Transmembrane</keyword>
<sequence>MSSGRVSPLDSSSDCSTAHIPIFRSRSDDVSDTSPNSFGAARQSILSLPLAATSVMTLPASEAFASARSGPTATDGLPSSRYVPTPNTARGRAAEDQNGASHSVTVPSTLLTPLPKTDVRTPAASQTPLWVTDEPKMRRPNGLTSASQASAAGPVERSLFGPSAASPLQSQRHSKTYSGAPEAAPQSAMPRQSAFVPLVPTSRGAGSEWRRGTIPVNESSGSYALPPLPPPMRPPSIHSTAGSKAGSGAASQRPSTSARVSKASVLDGSTLDGTDTAAQSLVKMTAAPDGENGWWAAVSKVVSDQSEQVSTYLESLVNPGGVAAAAAEARPTNATRTSEDSRPLRIPTRKGIVSRSASTSSGSGATYDLSRRTPRAQTPLSSTSIASRRAVFEPYNNISPMRPGDAAPSDSEGSFAVPLDLVVVDPSTGPWWNNRTTAQPILRIANQDPMTDSFIGADNVSCSDVEGYDGEPNMYVVDLLSALRGYQSNPTEPFGHLVAAALASRSKEMPVRGFEMAAAEHNPYLVRLILDSGTLDETDLEAQRNVQTTMDDLFFTKDGTLNPAIYEYLTSFFRMPFVRLSHTQYAMLKRSGFEYIKLMYDHQHVLPDEPFHSILINQSNVMRILNLIFMVVQVCTIIFVNVAIALVLAKWVELNGGKLQSYALYTLIVFGGGWALNLICIICTVRSRQDEAQYEPRREDERYLTVPSPYVAVVPVIPLFDIFCLIAYVRALKQKRMILGHNIVACSRLSGIIHAIIFAFPQLITQAYFNNVQLSIQVEWRHCWPYVVLIVAATTQWCVALFGYAWLLFTHDSIDGLGFACFNLGRVPHVLERHSAVAHVLHYVMASVLETNVFLLVATAIRLLEAVCSYYNITLLVLSSITVVYILSVYAIIVVMAASTVRISFSCVPLVIIQVVLLICSERVGVEECASFRYLYFRGTFIFGYLSWGAYFSLFLVWLVLMIQWCVLWKTEVNLFPRLLWPLARKDPRFTTSKKVDSGDETFPTDSVS</sequence>
<dbReference type="Proteomes" id="UP000007259">
    <property type="component" value="Chromosome 32"/>
</dbReference>
<dbReference type="GeneID" id="13452054"/>
<feature type="compositionally biased region" description="Low complexity" evidence="1">
    <location>
        <begin position="324"/>
        <end position="336"/>
    </location>
</feature>
<proteinExistence type="predicted"/>
<dbReference type="OMA" id="GWALYLI"/>
<evidence type="ECO:0000313" key="4">
    <source>
        <dbReference type="Proteomes" id="UP000007259"/>
    </source>
</evidence>
<feature type="compositionally biased region" description="Polar residues" evidence="1">
    <location>
        <begin position="1"/>
        <end position="16"/>
    </location>
</feature>
<feature type="region of interest" description="Disordered" evidence="1">
    <location>
        <begin position="1"/>
        <end position="39"/>
    </location>
</feature>
<evidence type="ECO:0000256" key="2">
    <source>
        <dbReference type="SAM" id="Phobius"/>
    </source>
</evidence>
<feature type="transmembrane region" description="Helical" evidence="2">
    <location>
        <begin position="840"/>
        <end position="864"/>
    </location>
</feature>
<feature type="transmembrane region" description="Helical" evidence="2">
    <location>
        <begin position="664"/>
        <end position="687"/>
    </location>
</feature>
<dbReference type="EMBL" id="FR799585">
    <property type="protein sequence ID" value="CBZ29999.1"/>
    <property type="molecule type" value="Genomic_DNA"/>
</dbReference>
<feature type="transmembrane region" description="Helical" evidence="2">
    <location>
        <begin position="784"/>
        <end position="809"/>
    </location>
</feature>
<gene>
    <name evidence="3" type="ORF">LMXM_32_1940</name>
</gene>
<name>E9B431_LEIMU</name>
<feature type="compositionally biased region" description="Polar residues" evidence="1">
    <location>
        <begin position="98"/>
        <end position="111"/>
    </location>
</feature>
<feature type="transmembrane region" description="Helical" evidence="2">
    <location>
        <begin position="945"/>
        <end position="968"/>
    </location>
</feature>
<keyword evidence="2" id="KW-1133">Transmembrane helix</keyword>
<dbReference type="AlphaFoldDB" id="E9B431"/>
<accession>E9B431</accession>
<dbReference type="VEuPathDB" id="TriTrypDB:LmxM.32.1940"/>
<keyword evidence="2" id="KW-0472">Membrane</keyword>
<dbReference type="RefSeq" id="XP_003878448.1">
    <property type="nucleotide sequence ID" value="XM_003878399.1"/>
</dbReference>
<feature type="region of interest" description="Disordered" evidence="1">
    <location>
        <begin position="324"/>
        <end position="384"/>
    </location>
</feature>
<keyword evidence="4" id="KW-1185">Reference proteome</keyword>
<organism evidence="3 4">
    <name type="scientific">Leishmania mexicana (strain MHOM/GT/2001/U1103)</name>
    <dbReference type="NCBI Taxonomy" id="929439"/>
    <lineage>
        <taxon>Eukaryota</taxon>
        <taxon>Discoba</taxon>
        <taxon>Euglenozoa</taxon>
        <taxon>Kinetoplastea</taxon>
        <taxon>Metakinetoplastina</taxon>
        <taxon>Trypanosomatida</taxon>
        <taxon>Trypanosomatidae</taxon>
        <taxon>Leishmaniinae</taxon>
        <taxon>Leishmania</taxon>
    </lineage>
</organism>
<dbReference type="OrthoDB" id="249280at2759"/>
<protein>
    <recommendedName>
        <fullName evidence="5">Transmembrane protein</fullName>
    </recommendedName>
</protein>
<feature type="transmembrane region" description="Helical" evidence="2">
    <location>
        <begin position="627"/>
        <end position="652"/>
    </location>
</feature>
<feature type="compositionally biased region" description="Low complexity" evidence="1">
    <location>
        <begin position="239"/>
        <end position="251"/>
    </location>
</feature>
<feature type="compositionally biased region" description="Polar residues" evidence="1">
    <location>
        <begin position="375"/>
        <end position="384"/>
    </location>
</feature>
<evidence type="ECO:0000256" key="1">
    <source>
        <dbReference type="SAM" id="MobiDB-lite"/>
    </source>
</evidence>
<feature type="transmembrane region" description="Helical" evidence="2">
    <location>
        <begin position="870"/>
        <end position="896"/>
    </location>
</feature>
<reference evidence="3 4" key="1">
    <citation type="journal article" date="2011" name="Genome Res.">
        <title>Chromosome and gene copy number variation allow major structural change between species and strains of Leishmania.</title>
        <authorList>
            <person name="Rogers M.B."/>
            <person name="Hilley J.D."/>
            <person name="Dickens N.J."/>
            <person name="Wilkes J."/>
            <person name="Bates P.A."/>
            <person name="Depledge D.P."/>
            <person name="Harris D."/>
            <person name="Her Y."/>
            <person name="Herzyk P."/>
            <person name="Imamura H."/>
            <person name="Otto T.D."/>
            <person name="Sanders M."/>
            <person name="Seeger K."/>
            <person name="Dujardin J.C."/>
            <person name="Berriman M."/>
            <person name="Smith D.F."/>
            <person name="Hertz-Fowler C."/>
            <person name="Mottram J.C."/>
        </authorList>
    </citation>
    <scope>NUCLEOTIDE SEQUENCE [LARGE SCALE GENOMIC DNA]</scope>
    <source>
        <strain evidence="3 4">MHOM/GT/2001/U1103</strain>
    </source>
</reference>
<feature type="compositionally biased region" description="Low complexity" evidence="1">
    <location>
        <begin position="356"/>
        <end position="366"/>
    </location>
</feature>
<dbReference type="PhylomeDB" id="E9B431"/>
<feature type="transmembrane region" description="Helical" evidence="2">
    <location>
        <begin position="903"/>
        <end position="925"/>
    </location>
</feature>
<dbReference type="KEGG" id="lmi:LMXM_32_1940"/>
<evidence type="ECO:0008006" key="5">
    <source>
        <dbReference type="Google" id="ProtNLM"/>
    </source>
</evidence>
<feature type="transmembrane region" description="Helical" evidence="2">
    <location>
        <begin position="743"/>
        <end position="764"/>
    </location>
</feature>
<feature type="transmembrane region" description="Helical" evidence="2">
    <location>
        <begin position="707"/>
        <end position="731"/>
    </location>
</feature>